<name>A0A1B0C2A5_9MUSC</name>
<keyword evidence="4" id="KW-1185">Reference proteome</keyword>
<dbReference type="VEuPathDB" id="VectorBase:GPPI047209"/>
<dbReference type="InterPro" id="IPR048365">
    <property type="entry name" value="TNP-like_RNaseH_N"/>
</dbReference>
<sequence length="266" mass="29850">MDIEAQREKSSSIEPAEDQEVQGAQIIIIIEALREVVDKVIQVHFDEAYTNEKTRYSRTEHMLYGCGYDNTKEIRKTVENRTVLFFGIRSLLTIFNVLISATAITSYNGAPDELARCLSIAEETGLEVKAVVCGRSKANLQTLANFVNGKYQRKRADGTMYLVTLATVANLDVAVKRKTIRETKEMRTYEAIAALTKLSTIINTGKISSDKWEDQKAVLAEVKTYLKDNLQASEVADATWHTIDNFMEVMDGLLEAFVSLPNMYAT</sequence>
<dbReference type="EnsemblMetazoa" id="GPPI047209-RA">
    <property type="protein sequence ID" value="GPPI047209-PA"/>
    <property type="gene ID" value="GPPI047209"/>
</dbReference>
<organism evidence="3 4">
    <name type="scientific">Glossina palpalis gambiensis</name>
    <dbReference type="NCBI Taxonomy" id="67801"/>
    <lineage>
        <taxon>Eukaryota</taxon>
        <taxon>Metazoa</taxon>
        <taxon>Ecdysozoa</taxon>
        <taxon>Arthropoda</taxon>
        <taxon>Hexapoda</taxon>
        <taxon>Insecta</taxon>
        <taxon>Pterygota</taxon>
        <taxon>Neoptera</taxon>
        <taxon>Endopterygota</taxon>
        <taxon>Diptera</taxon>
        <taxon>Brachycera</taxon>
        <taxon>Muscomorpha</taxon>
        <taxon>Hippoboscoidea</taxon>
        <taxon>Glossinidae</taxon>
        <taxon>Glossina</taxon>
    </lineage>
</organism>
<feature type="transmembrane region" description="Helical" evidence="1">
    <location>
        <begin position="82"/>
        <end position="104"/>
    </location>
</feature>
<reference evidence="4" key="1">
    <citation type="submission" date="2015-01" db="EMBL/GenBank/DDBJ databases">
        <authorList>
            <person name="Aksoy S."/>
            <person name="Warren W."/>
            <person name="Wilson R.K."/>
        </authorList>
    </citation>
    <scope>NUCLEOTIDE SEQUENCE [LARGE SCALE GENOMIC DNA]</scope>
    <source>
        <strain evidence="4">IAEA</strain>
    </source>
</reference>
<evidence type="ECO:0000259" key="2">
    <source>
        <dbReference type="Pfam" id="PF21787"/>
    </source>
</evidence>
<feature type="domain" description="Transposable element P transposase-like RNase H" evidence="2">
    <location>
        <begin position="37"/>
        <end position="145"/>
    </location>
</feature>
<proteinExistence type="predicted"/>
<dbReference type="AlphaFoldDB" id="A0A1B0C2A5"/>
<keyword evidence="1" id="KW-1133">Transmembrane helix</keyword>
<evidence type="ECO:0000313" key="3">
    <source>
        <dbReference type="EnsemblMetazoa" id="GPPI047209-PA"/>
    </source>
</evidence>
<keyword evidence="1" id="KW-0812">Transmembrane</keyword>
<reference evidence="3" key="2">
    <citation type="submission" date="2020-05" db="UniProtKB">
        <authorList>
            <consortium name="EnsemblMetazoa"/>
        </authorList>
    </citation>
    <scope>IDENTIFICATION</scope>
    <source>
        <strain evidence="3">IAEA</strain>
    </source>
</reference>
<dbReference type="Pfam" id="PF21787">
    <property type="entry name" value="TNP-like_RNaseH_N"/>
    <property type="match status" value="1"/>
</dbReference>
<dbReference type="Proteomes" id="UP000092460">
    <property type="component" value="Unassembled WGS sequence"/>
</dbReference>
<keyword evidence="1" id="KW-0472">Membrane</keyword>
<accession>A0A1B0C2A5</accession>
<evidence type="ECO:0000256" key="1">
    <source>
        <dbReference type="SAM" id="Phobius"/>
    </source>
</evidence>
<dbReference type="EMBL" id="JXJN01024424">
    <property type="status" value="NOT_ANNOTATED_CDS"/>
    <property type="molecule type" value="Genomic_DNA"/>
</dbReference>
<evidence type="ECO:0000313" key="4">
    <source>
        <dbReference type="Proteomes" id="UP000092460"/>
    </source>
</evidence>
<protein>
    <recommendedName>
        <fullName evidence="2">Transposable element P transposase-like RNase H domain-containing protein</fullName>
    </recommendedName>
</protein>